<sequence>MRTRNQLIFIKRQRNLFAFSLSFFSKTVYNTFISKCSEELIMNRILIVEDDKDISRELKELLENSGYEAEVLSNFKNACDSIIAEEPDLVLLDINIPYMNGEMLLQQLRSKSDVPVIMVTSRDSEADEVLSMSYGADDYITKPYNPTILLLRINAVFKRLGAKSDNTTTYRGMEILPHKGVIKYKDDEITLTKNEMTIFMYLLSHREHIVSRDELMTELWNNEEYLNDNALTVNISRLRGRFKDIGLEDVIETRKGQGYILV</sequence>
<dbReference type="GO" id="GO:0005829">
    <property type="term" value="C:cytosol"/>
    <property type="evidence" value="ECO:0007669"/>
    <property type="project" value="TreeGrafter"/>
</dbReference>
<gene>
    <name evidence="10" type="ordered locus">EUBELI_00865</name>
</gene>
<keyword evidence="11" id="KW-1185">Reference proteome</keyword>
<proteinExistence type="predicted"/>
<keyword evidence="2" id="KW-0805">Transcription regulation</keyword>
<comment type="function">
    <text evidence="5">May play the central regulatory role in sporulation. It may be an element of the effector pathway responsible for the activation of sporulation genes in response to nutritional stress. Spo0A may act in concert with spo0H (a sigma factor) to control the expression of some genes that are critical to the sporulation process.</text>
</comment>
<dbReference type="SUPFAM" id="SSF52172">
    <property type="entry name" value="CheY-like"/>
    <property type="match status" value="1"/>
</dbReference>
<dbReference type="CDD" id="cd00383">
    <property type="entry name" value="trans_reg_C"/>
    <property type="match status" value="1"/>
</dbReference>
<evidence type="ECO:0000259" key="9">
    <source>
        <dbReference type="PROSITE" id="PS51755"/>
    </source>
</evidence>
<organism evidence="10 11">
    <name type="scientific">Lachnospira eligens (strain ATCC 27750 / DSM 3376 / VPI C15-48 / C15-B4)</name>
    <name type="common">Eubacterium eligens</name>
    <dbReference type="NCBI Taxonomy" id="515620"/>
    <lineage>
        <taxon>Bacteria</taxon>
        <taxon>Bacillati</taxon>
        <taxon>Bacillota</taxon>
        <taxon>Clostridia</taxon>
        <taxon>Lachnospirales</taxon>
        <taxon>Lachnospiraceae</taxon>
        <taxon>Lachnospira</taxon>
    </lineage>
</organism>
<evidence type="ECO:0000313" key="11">
    <source>
        <dbReference type="Proteomes" id="UP000001476"/>
    </source>
</evidence>
<evidence type="ECO:0000256" key="1">
    <source>
        <dbReference type="ARBA" id="ARBA00018672"/>
    </source>
</evidence>
<dbReference type="GO" id="GO:0000156">
    <property type="term" value="F:phosphorelay response regulator activity"/>
    <property type="evidence" value="ECO:0007669"/>
    <property type="project" value="TreeGrafter"/>
</dbReference>
<evidence type="ECO:0000256" key="5">
    <source>
        <dbReference type="ARBA" id="ARBA00024867"/>
    </source>
</evidence>
<feature type="DNA-binding region" description="OmpR/PhoB-type" evidence="7">
    <location>
        <begin position="165"/>
        <end position="262"/>
    </location>
</feature>
<keyword evidence="4" id="KW-0804">Transcription</keyword>
<dbReference type="Proteomes" id="UP000001476">
    <property type="component" value="Chromosome"/>
</dbReference>
<dbReference type="STRING" id="515620.EUBELI_00865"/>
<dbReference type="GO" id="GO:0006355">
    <property type="term" value="P:regulation of DNA-templated transcription"/>
    <property type="evidence" value="ECO:0007669"/>
    <property type="project" value="InterPro"/>
</dbReference>
<dbReference type="PANTHER" id="PTHR48111">
    <property type="entry name" value="REGULATOR OF RPOS"/>
    <property type="match status" value="1"/>
</dbReference>
<protein>
    <recommendedName>
        <fullName evidence="1">Stage 0 sporulation protein A homolog</fullName>
    </recommendedName>
</protein>
<keyword evidence="3 7" id="KW-0238">DNA-binding</keyword>
<evidence type="ECO:0000256" key="2">
    <source>
        <dbReference type="ARBA" id="ARBA00023015"/>
    </source>
</evidence>
<dbReference type="Pfam" id="PF00072">
    <property type="entry name" value="Response_reg"/>
    <property type="match status" value="1"/>
</dbReference>
<reference evidence="10 11" key="1">
    <citation type="journal article" date="2009" name="Proc. Natl. Acad. Sci. U.S.A.">
        <title>Characterizing a model human gut microbiota composed of members of its two dominant bacterial phyla.</title>
        <authorList>
            <person name="Mahowald M.A."/>
            <person name="Rey F.E."/>
            <person name="Seedorf H."/>
            <person name="Turnbaugh P.J."/>
            <person name="Fulton R.S."/>
            <person name="Wollam A."/>
            <person name="Shah N."/>
            <person name="Wang C."/>
            <person name="Magrini V."/>
            <person name="Wilson R.K."/>
            <person name="Cantarel B.L."/>
            <person name="Coutinho P.M."/>
            <person name="Henrissat B."/>
            <person name="Crock L.W."/>
            <person name="Russell A."/>
            <person name="Verberkmoes N.C."/>
            <person name="Hettich R.L."/>
            <person name="Gordon J.I."/>
        </authorList>
    </citation>
    <scope>NUCLEOTIDE SEQUENCE [LARGE SCALE GENOMIC DNA]</scope>
    <source>
        <strain evidence="11">ATCC 27750 / DSM 3376 / VPI C15-48 / C15-B4</strain>
    </source>
</reference>
<evidence type="ECO:0000256" key="6">
    <source>
        <dbReference type="PROSITE-ProRule" id="PRU00169"/>
    </source>
</evidence>
<dbReference type="GO" id="GO:0000976">
    <property type="term" value="F:transcription cis-regulatory region binding"/>
    <property type="evidence" value="ECO:0007669"/>
    <property type="project" value="TreeGrafter"/>
</dbReference>
<dbReference type="Gene3D" id="6.10.250.690">
    <property type="match status" value="1"/>
</dbReference>
<dbReference type="InterPro" id="IPR011006">
    <property type="entry name" value="CheY-like_superfamily"/>
</dbReference>
<dbReference type="InterPro" id="IPR001867">
    <property type="entry name" value="OmpR/PhoB-type_DNA-bd"/>
</dbReference>
<dbReference type="eggNOG" id="COG0745">
    <property type="taxonomic scope" value="Bacteria"/>
</dbReference>
<keyword evidence="6" id="KW-0597">Phosphoprotein</keyword>
<evidence type="ECO:0000256" key="3">
    <source>
        <dbReference type="ARBA" id="ARBA00023125"/>
    </source>
</evidence>
<dbReference type="KEGG" id="eel:EUBELI_00865"/>
<evidence type="ECO:0000313" key="10">
    <source>
        <dbReference type="EMBL" id="ACR71868.1"/>
    </source>
</evidence>
<evidence type="ECO:0000256" key="7">
    <source>
        <dbReference type="PROSITE-ProRule" id="PRU01091"/>
    </source>
</evidence>
<dbReference type="AlphaFoldDB" id="C4Z5K9"/>
<feature type="modified residue" description="4-aspartylphosphate" evidence="6">
    <location>
        <position position="93"/>
    </location>
</feature>
<dbReference type="HOGENOM" id="CLU_000445_30_3_9"/>
<evidence type="ECO:0000256" key="4">
    <source>
        <dbReference type="ARBA" id="ARBA00023163"/>
    </source>
</evidence>
<dbReference type="GO" id="GO:0032993">
    <property type="term" value="C:protein-DNA complex"/>
    <property type="evidence" value="ECO:0007669"/>
    <property type="project" value="TreeGrafter"/>
</dbReference>
<dbReference type="InterPro" id="IPR036388">
    <property type="entry name" value="WH-like_DNA-bd_sf"/>
</dbReference>
<name>C4Z5K9_LACE2</name>
<dbReference type="PANTHER" id="PTHR48111:SF43">
    <property type="entry name" value="STAGE 0 SPORULATION PROTEIN A HOMOLOG"/>
    <property type="match status" value="1"/>
</dbReference>
<dbReference type="PROSITE" id="PS50110">
    <property type="entry name" value="RESPONSE_REGULATORY"/>
    <property type="match status" value="1"/>
</dbReference>
<feature type="domain" description="OmpR/PhoB-type" evidence="9">
    <location>
        <begin position="165"/>
        <end position="262"/>
    </location>
</feature>
<dbReference type="PROSITE" id="PS51755">
    <property type="entry name" value="OMPR_PHOB"/>
    <property type="match status" value="1"/>
</dbReference>
<dbReference type="InterPro" id="IPR001789">
    <property type="entry name" value="Sig_transdc_resp-reg_receiver"/>
</dbReference>
<dbReference type="SMART" id="SM00448">
    <property type="entry name" value="REC"/>
    <property type="match status" value="1"/>
</dbReference>
<dbReference type="Gene3D" id="3.40.50.2300">
    <property type="match status" value="1"/>
</dbReference>
<dbReference type="Gene3D" id="1.10.10.10">
    <property type="entry name" value="Winged helix-like DNA-binding domain superfamily/Winged helix DNA-binding domain"/>
    <property type="match status" value="1"/>
</dbReference>
<dbReference type="EMBL" id="CP001104">
    <property type="protein sequence ID" value="ACR71868.1"/>
    <property type="molecule type" value="Genomic_DNA"/>
</dbReference>
<dbReference type="InterPro" id="IPR039420">
    <property type="entry name" value="WalR-like"/>
</dbReference>
<dbReference type="SMART" id="SM00862">
    <property type="entry name" value="Trans_reg_C"/>
    <property type="match status" value="1"/>
</dbReference>
<evidence type="ECO:0000259" key="8">
    <source>
        <dbReference type="PROSITE" id="PS50110"/>
    </source>
</evidence>
<accession>C4Z5K9</accession>
<dbReference type="Pfam" id="PF00486">
    <property type="entry name" value="Trans_reg_C"/>
    <property type="match status" value="1"/>
</dbReference>
<feature type="domain" description="Response regulatory" evidence="8">
    <location>
        <begin position="44"/>
        <end position="157"/>
    </location>
</feature>